<dbReference type="Pfam" id="PF13177">
    <property type="entry name" value="DNA_pol3_delta2"/>
    <property type="match status" value="1"/>
</dbReference>
<protein>
    <recommendedName>
        <fullName evidence="3">AAA+ ATPase domain-containing protein</fullName>
    </recommendedName>
</protein>
<reference evidence="1 2" key="1">
    <citation type="journal article" date="2016" name="Nat. Commun.">
        <title>Thousands of microbial genomes shed light on interconnected biogeochemical processes in an aquifer system.</title>
        <authorList>
            <person name="Anantharaman K."/>
            <person name="Brown C.T."/>
            <person name="Hug L.A."/>
            <person name="Sharon I."/>
            <person name="Castelle C.J."/>
            <person name="Probst A.J."/>
            <person name="Thomas B.C."/>
            <person name="Singh A."/>
            <person name="Wilkins M.J."/>
            <person name="Karaoz U."/>
            <person name="Brodie E.L."/>
            <person name="Williams K.H."/>
            <person name="Hubbard S.S."/>
            <person name="Banfield J.F."/>
        </authorList>
    </citation>
    <scope>NUCLEOTIDE SEQUENCE [LARGE SCALE GENOMIC DNA]</scope>
</reference>
<evidence type="ECO:0000313" key="2">
    <source>
        <dbReference type="Proteomes" id="UP000177235"/>
    </source>
</evidence>
<dbReference type="Gene3D" id="3.40.50.300">
    <property type="entry name" value="P-loop containing nucleotide triphosphate hydrolases"/>
    <property type="match status" value="1"/>
</dbReference>
<dbReference type="EMBL" id="MFFF01000005">
    <property type="protein sequence ID" value="OGE99971.1"/>
    <property type="molecule type" value="Genomic_DNA"/>
</dbReference>
<dbReference type="PANTHER" id="PTHR11669:SF8">
    <property type="entry name" value="DNA POLYMERASE III SUBUNIT DELTA"/>
    <property type="match status" value="1"/>
</dbReference>
<gene>
    <name evidence="1" type="ORF">A3J05_02075</name>
</gene>
<evidence type="ECO:0000313" key="1">
    <source>
        <dbReference type="EMBL" id="OGE99971.1"/>
    </source>
</evidence>
<accession>A0A1F5QCN8</accession>
<dbReference type="SUPFAM" id="SSF52540">
    <property type="entry name" value="P-loop containing nucleoside triphosphate hydrolases"/>
    <property type="match status" value="1"/>
</dbReference>
<dbReference type="AlphaFoldDB" id="A0A1F5QCN8"/>
<dbReference type="InterPro" id="IPR027417">
    <property type="entry name" value="P-loop_NTPase"/>
</dbReference>
<name>A0A1F5QCN8_9BACT</name>
<organism evidence="1 2">
    <name type="scientific">Candidatus Doudnabacteria bacterium RIFCSPLOWO2_02_FULL_48_13</name>
    <dbReference type="NCBI Taxonomy" id="1817845"/>
    <lineage>
        <taxon>Bacteria</taxon>
        <taxon>Candidatus Doudnaibacteriota</taxon>
    </lineage>
</organism>
<dbReference type="InterPro" id="IPR050238">
    <property type="entry name" value="DNA_Rep/Repair_Clamp_Loader"/>
</dbReference>
<dbReference type="Proteomes" id="UP000177235">
    <property type="component" value="Unassembled WGS sequence"/>
</dbReference>
<dbReference type="GO" id="GO:0006261">
    <property type="term" value="P:DNA-templated DNA replication"/>
    <property type="evidence" value="ECO:0007669"/>
    <property type="project" value="TreeGrafter"/>
</dbReference>
<evidence type="ECO:0008006" key="3">
    <source>
        <dbReference type="Google" id="ProtNLM"/>
    </source>
</evidence>
<dbReference type="PANTHER" id="PTHR11669">
    <property type="entry name" value="REPLICATION FACTOR C / DNA POLYMERASE III GAMMA-TAU SUBUNIT"/>
    <property type="match status" value="1"/>
</dbReference>
<proteinExistence type="predicted"/>
<sequence length="269" mass="29787">MSFVKTIGHEKQKRLFLRSMQNNSLAHAYALAGEENIGKTTFALELASMLGADPVFDVFVIDQDELITAEEARSLQSRLALAPAGKHKVAVIKADLLTEEASSSLLKTLEEPPAHSVIFLTTSNFYSLLSTIASRVQKIMFSRGTDDDVKVALAPTGTSQEKTEKIVKLAGGRVGFALRLAIDDFFLELVENSQQNYELLISKSLVERLKIAEKIASQETPEVRFFLNYSLKRFADSLAPKDLGKKLYQALSDLESNVNIKLAMDNLFL</sequence>
<comment type="caution">
    <text evidence="1">The sequence shown here is derived from an EMBL/GenBank/DDBJ whole genome shotgun (WGS) entry which is preliminary data.</text>
</comment>